<feature type="transmembrane region" description="Helical" evidence="6">
    <location>
        <begin position="223"/>
        <end position="247"/>
    </location>
</feature>
<feature type="transmembrane region" description="Helical" evidence="6">
    <location>
        <begin position="35"/>
        <end position="60"/>
    </location>
</feature>
<dbReference type="Pfam" id="PF01794">
    <property type="entry name" value="Ferric_reduct"/>
    <property type="match status" value="1"/>
</dbReference>
<feature type="domain" description="FAD-binding FR-type" evidence="7">
    <location>
        <begin position="335"/>
        <end position="440"/>
    </location>
</feature>
<evidence type="ECO:0000256" key="2">
    <source>
        <dbReference type="ARBA" id="ARBA00022692"/>
    </source>
</evidence>
<dbReference type="CDD" id="cd06186">
    <property type="entry name" value="NOX_Duox_like_FAD_NADP"/>
    <property type="match status" value="1"/>
</dbReference>
<dbReference type="InterPro" id="IPR039261">
    <property type="entry name" value="FNR_nucleotide-bd"/>
</dbReference>
<dbReference type="SFLD" id="SFLDS00052">
    <property type="entry name" value="Ferric_Reductase_Domain"/>
    <property type="match status" value="1"/>
</dbReference>
<dbReference type="GO" id="GO:0005886">
    <property type="term" value="C:plasma membrane"/>
    <property type="evidence" value="ECO:0007669"/>
    <property type="project" value="TreeGrafter"/>
</dbReference>
<dbReference type="PANTHER" id="PTHR11972">
    <property type="entry name" value="NADPH OXIDASE"/>
    <property type="match status" value="1"/>
</dbReference>
<evidence type="ECO:0000256" key="6">
    <source>
        <dbReference type="SAM" id="Phobius"/>
    </source>
</evidence>
<evidence type="ECO:0000313" key="9">
    <source>
        <dbReference type="Proteomes" id="UP001152484"/>
    </source>
</evidence>
<feature type="non-terminal residue" evidence="8">
    <location>
        <position position="689"/>
    </location>
</feature>
<dbReference type="Proteomes" id="UP001152484">
    <property type="component" value="Unassembled WGS sequence"/>
</dbReference>
<comment type="subcellular location">
    <subcellularLocation>
        <location evidence="1">Membrane</location>
        <topology evidence="1">Multi-pass membrane protein</topology>
    </subcellularLocation>
</comment>
<keyword evidence="9" id="KW-1185">Reference proteome</keyword>
<protein>
    <recommendedName>
        <fullName evidence="7">FAD-binding FR-type domain-containing protein</fullName>
    </recommendedName>
</protein>
<evidence type="ECO:0000259" key="7">
    <source>
        <dbReference type="PROSITE" id="PS51384"/>
    </source>
</evidence>
<dbReference type="AlphaFoldDB" id="A0A9P0ZZC8"/>
<evidence type="ECO:0000256" key="3">
    <source>
        <dbReference type="ARBA" id="ARBA00022989"/>
    </source>
</evidence>
<accession>A0A9P0ZZC8</accession>
<comment type="caution">
    <text evidence="8">The sequence shown here is derived from an EMBL/GenBank/DDBJ whole genome shotgun (WGS) entry which is preliminary data.</text>
</comment>
<dbReference type="EMBL" id="CAMAPE010000075">
    <property type="protein sequence ID" value="CAH9118158.1"/>
    <property type="molecule type" value="Genomic_DNA"/>
</dbReference>
<feature type="transmembrane region" description="Helical" evidence="6">
    <location>
        <begin position="182"/>
        <end position="202"/>
    </location>
</feature>
<dbReference type="InterPro" id="IPR017927">
    <property type="entry name" value="FAD-bd_FR_type"/>
</dbReference>
<feature type="transmembrane region" description="Helical" evidence="6">
    <location>
        <begin position="559"/>
        <end position="583"/>
    </location>
</feature>
<dbReference type="InterPro" id="IPR013130">
    <property type="entry name" value="Fe3_Rdtase_TM_dom"/>
</dbReference>
<dbReference type="InterPro" id="IPR013112">
    <property type="entry name" value="FAD-bd_8"/>
</dbReference>
<feature type="transmembrane region" description="Helical" evidence="6">
    <location>
        <begin position="603"/>
        <end position="623"/>
    </location>
</feature>
<keyword evidence="4" id="KW-0560">Oxidoreductase</keyword>
<keyword evidence="2 6" id="KW-0812">Transmembrane</keyword>
<proteinExistence type="predicted"/>
<dbReference type="PROSITE" id="PS51384">
    <property type="entry name" value="FAD_FR"/>
    <property type="match status" value="1"/>
</dbReference>
<gene>
    <name evidence="8" type="ORF">CEURO_LOCUS21829</name>
</gene>
<dbReference type="SFLD" id="SFLDG01168">
    <property type="entry name" value="Ferric_reductase_subgroup_(FRE"/>
    <property type="match status" value="1"/>
</dbReference>
<dbReference type="SUPFAM" id="SSF52343">
    <property type="entry name" value="Ferredoxin reductase-like, C-terminal NADP-linked domain"/>
    <property type="match status" value="1"/>
</dbReference>
<evidence type="ECO:0000256" key="5">
    <source>
        <dbReference type="ARBA" id="ARBA00023136"/>
    </source>
</evidence>
<dbReference type="Pfam" id="PF08030">
    <property type="entry name" value="NAD_binding_6"/>
    <property type="match status" value="1"/>
</dbReference>
<evidence type="ECO:0000313" key="8">
    <source>
        <dbReference type="EMBL" id="CAH9118158.1"/>
    </source>
</evidence>
<feature type="transmembrane region" description="Helical" evidence="6">
    <location>
        <begin position="312"/>
        <end position="331"/>
    </location>
</feature>
<keyword evidence="3 6" id="KW-1133">Transmembrane helix</keyword>
<reference evidence="8" key="1">
    <citation type="submission" date="2022-07" db="EMBL/GenBank/DDBJ databases">
        <authorList>
            <person name="Macas J."/>
            <person name="Novak P."/>
            <person name="Neumann P."/>
        </authorList>
    </citation>
    <scope>NUCLEOTIDE SEQUENCE</scope>
</reference>
<organism evidence="8 9">
    <name type="scientific">Cuscuta europaea</name>
    <name type="common">European dodder</name>
    <dbReference type="NCBI Taxonomy" id="41803"/>
    <lineage>
        <taxon>Eukaryota</taxon>
        <taxon>Viridiplantae</taxon>
        <taxon>Streptophyta</taxon>
        <taxon>Embryophyta</taxon>
        <taxon>Tracheophyta</taxon>
        <taxon>Spermatophyta</taxon>
        <taxon>Magnoliopsida</taxon>
        <taxon>eudicotyledons</taxon>
        <taxon>Gunneridae</taxon>
        <taxon>Pentapetalae</taxon>
        <taxon>asterids</taxon>
        <taxon>lamiids</taxon>
        <taxon>Solanales</taxon>
        <taxon>Convolvulaceae</taxon>
        <taxon>Cuscuteae</taxon>
        <taxon>Cuscuta</taxon>
        <taxon>Cuscuta subgen. Cuscuta</taxon>
    </lineage>
</organism>
<feature type="transmembrane region" description="Helical" evidence="6">
    <location>
        <begin position="80"/>
        <end position="100"/>
    </location>
</feature>
<name>A0A9P0ZZC8_CUSEU</name>
<feature type="transmembrane region" description="Helical" evidence="6">
    <location>
        <begin position="129"/>
        <end position="153"/>
    </location>
</feature>
<dbReference type="GO" id="GO:0000293">
    <property type="term" value="F:ferric-chelate reductase activity"/>
    <property type="evidence" value="ECO:0007669"/>
    <property type="project" value="TreeGrafter"/>
</dbReference>
<dbReference type="InterPro" id="IPR050369">
    <property type="entry name" value="RBOH/FRE"/>
</dbReference>
<sequence>MGGNRAERGEREAEEEKYCVVLCNGGRKKMMQGAFVGLALLVFLGNLMMWIIMPTFTYYLKWLPQLLAHTNSTFFDIQGTIMLNFTLPILFIGVIGCFYIHLGNDASKHNNVQRKDVLKALRQPKIIKALGIVTWIELLFAAAFVVLCVWYFAAFIHYHYSSISIYAASKGVQVWQAKIDRVALVIGLTGNICLTFLFYPVTRRSSILPMLGLTSEGSIKYHIWLGHMTMLLFTAHGLLYILFWALSHRLYEMVKWDPHYVSNIAGEISLVMGLAIWITTIPRIRRKMFELFFYTHYLYVGFMAFFTLHTGIFYACIMLPGFYLFLVDRYLRFLQSTQNVRLNSARLLPCQTFELNFSKTPGLKYSPTSIMFINVPTISKLQWHPFTITSNSNLEEDTISAIIKCEGSWTKKLYDVMSSPSPVDSLQVSVEGPYGPAQTSYLRHDALVMISGGSGITPFISIIKELIFMSSVQNQKTPKVLLITIFKNSSHLSILDLLLPLSPSTFFTNSNLDIQIEVYITRETKPTIMPENLEPARAVWFNPKASDVPISSILGQNSWLWLAAIISGSFVIYLLLVGVLYQYYVYPMDHGSNKVFPYHTRALLNMLSICFGIVISASAAFLWNKKQISREAKHIQDSSRSYANATVTNDQHLELESFPRKSLNASINTYYFSRPDLKRILMEIEGSSV</sequence>
<feature type="transmembrane region" description="Helical" evidence="6">
    <location>
        <begin position="259"/>
        <end position="281"/>
    </location>
</feature>
<evidence type="ECO:0000256" key="1">
    <source>
        <dbReference type="ARBA" id="ARBA00004141"/>
    </source>
</evidence>
<dbReference type="OrthoDB" id="167398at2759"/>
<dbReference type="Pfam" id="PF08022">
    <property type="entry name" value="FAD_binding_8"/>
    <property type="match status" value="1"/>
</dbReference>
<dbReference type="InterPro" id="IPR013121">
    <property type="entry name" value="Fe_red_NAD-bd_6"/>
</dbReference>
<dbReference type="PANTHER" id="PTHR11972:SF162">
    <property type="entry name" value="FERRIC REDUCTION OXIDASE 2-LIKE"/>
    <property type="match status" value="1"/>
</dbReference>
<evidence type="ECO:0000256" key="4">
    <source>
        <dbReference type="ARBA" id="ARBA00023002"/>
    </source>
</evidence>
<keyword evidence="5 6" id="KW-0472">Membrane</keyword>
<dbReference type="Gene3D" id="3.40.50.80">
    <property type="entry name" value="Nucleotide-binding domain of ferredoxin-NADP reductase (FNR) module"/>
    <property type="match status" value="1"/>
</dbReference>